<dbReference type="GO" id="GO:0009297">
    <property type="term" value="P:pilus assembly"/>
    <property type="evidence" value="ECO:0007669"/>
    <property type="project" value="InterPro"/>
</dbReference>
<protein>
    <submittedName>
        <fullName evidence="4">PilN family type IVB pilus formation outer membrane protein</fullName>
    </submittedName>
</protein>
<accession>A0A5Y2ZZ97</accession>
<feature type="domain" description="Type II/III secretion system secretin-like" evidence="2">
    <location>
        <begin position="386"/>
        <end position="554"/>
    </location>
</feature>
<dbReference type="AlphaFoldDB" id="A0A5Y2ZZ97"/>
<dbReference type="PROSITE" id="PS51257">
    <property type="entry name" value="PROKAR_LIPOPROTEIN"/>
    <property type="match status" value="1"/>
</dbReference>
<dbReference type="Pfam" id="PF00263">
    <property type="entry name" value="Secretin"/>
    <property type="match status" value="1"/>
</dbReference>
<evidence type="ECO:0000259" key="3">
    <source>
        <dbReference type="Pfam" id="PF07655"/>
    </source>
</evidence>
<dbReference type="GO" id="GO:0009306">
    <property type="term" value="P:protein secretion"/>
    <property type="evidence" value="ECO:0007669"/>
    <property type="project" value="InterPro"/>
</dbReference>
<comment type="caution">
    <text evidence="4">The sequence shown here is derived from an EMBL/GenBank/DDBJ whole genome shotgun (WGS) entry which is preliminary data.</text>
</comment>
<evidence type="ECO:0000259" key="2">
    <source>
        <dbReference type="Pfam" id="PF00263"/>
    </source>
</evidence>
<feature type="region of interest" description="Disordered" evidence="1">
    <location>
        <begin position="225"/>
        <end position="246"/>
    </location>
</feature>
<evidence type="ECO:0000313" key="4">
    <source>
        <dbReference type="EMBL" id="ECG8066749.1"/>
    </source>
</evidence>
<sequence>MTSLLPRLRATAIAISIMLLSGCAWHEINKIEKQARAESDTATRIFDSKTARPPQLVTWTEKPWVDLKPIGLTSAVTDDRNVPDCPILINRPDGVTLPELAQRITAVCGIRVSFTPDALASLSTGSSGNAATRQISGSLPAPDDNGRVSLDAINGQNGNPPPVVSAGAMAGIKWDAQLRGLLDIAESRFGVSWRMENGGILFYRFDTRMYQLSFMNSKINSSASINSGSGTQLGSDGSSSSGDVSTEQKTAYGLSSEIFDDIRKTIAQILTPNVGRFFLSSSSGTLTVTDTPEVHNRVASFVEYENKILNRQVQLNFQILTVTQSVNHELGMDLDLVTNSLRNYGINVKGTFNGATTGAGSMGVSVLDTATGKAGKFSGSNLIVKALSEQGDVSVVTRQTRLTTNFTPVPYQLSNQQGMITSSASTATANVGVTSTMTTTTLTTGLFMTAVPSIQDNGDVQLQFAFSYDTPPKIEKFISADGNTRNDLAAYSKEAITQKFNMRSGETIMVTGADQVSNSADKQGTGSADFFGLGGGRTGATKRSTLVILITPVLMP</sequence>
<name>A0A5Y2ZZ97_SALER</name>
<feature type="region of interest" description="Disordered" evidence="1">
    <location>
        <begin position="123"/>
        <end position="148"/>
    </location>
</feature>
<dbReference type="InterPro" id="IPR004846">
    <property type="entry name" value="T2SS/T3SS_dom"/>
</dbReference>
<reference evidence="4" key="1">
    <citation type="submission" date="2019-07" db="EMBL/GenBank/DDBJ databases">
        <authorList>
            <consortium name="PulseNet: The National Subtyping Network for Foodborne Disease Surveillance"/>
            <person name="Tarr C.L."/>
            <person name="Trees E."/>
            <person name="Katz L.S."/>
            <person name="Carleton-Romer H.A."/>
            <person name="Stroika S."/>
            <person name="Kucerova Z."/>
            <person name="Roache K.F."/>
            <person name="Sabol A.L."/>
            <person name="Besser J."/>
            <person name="Gerner-Smidt P."/>
        </authorList>
    </citation>
    <scope>NUCLEOTIDE SEQUENCE</scope>
    <source>
        <strain evidence="4">PNUSAS081329</strain>
    </source>
</reference>
<proteinExistence type="predicted"/>
<dbReference type="GO" id="GO:0019867">
    <property type="term" value="C:outer membrane"/>
    <property type="evidence" value="ECO:0007669"/>
    <property type="project" value="InterPro"/>
</dbReference>
<evidence type="ECO:0000256" key="1">
    <source>
        <dbReference type="SAM" id="MobiDB-lite"/>
    </source>
</evidence>
<dbReference type="EMBL" id="AAIPPN010000005">
    <property type="protein sequence ID" value="ECG8066749.1"/>
    <property type="molecule type" value="Genomic_DNA"/>
</dbReference>
<dbReference type="InterPro" id="IPR011514">
    <property type="entry name" value="Secretin_N_2"/>
</dbReference>
<feature type="compositionally biased region" description="Polar residues" evidence="1">
    <location>
        <begin position="123"/>
        <end position="137"/>
    </location>
</feature>
<dbReference type="Pfam" id="PF07655">
    <property type="entry name" value="Secretin_N_2"/>
    <property type="match status" value="1"/>
</dbReference>
<gene>
    <name evidence="4" type="ORF">FNG02_14825</name>
</gene>
<feature type="domain" description="Secretin N-terminal" evidence="3">
    <location>
        <begin position="207"/>
        <end position="283"/>
    </location>
</feature>
<organism evidence="4">
    <name type="scientific">Salmonella enterica</name>
    <name type="common">Salmonella choleraesuis</name>
    <dbReference type="NCBI Taxonomy" id="28901"/>
    <lineage>
        <taxon>Bacteria</taxon>
        <taxon>Pseudomonadati</taxon>
        <taxon>Pseudomonadota</taxon>
        <taxon>Gammaproteobacteria</taxon>
        <taxon>Enterobacterales</taxon>
        <taxon>Enterobacteriaceae</taxon>
        <taxon>Salmonella</taxon>
    </lineage>
</organism>
<dbReference type="InterPro" id="IPR013359">
    <property type="entry name" value="Pilus_4B_PilN"/>
</dbReference>
<dbReference type="NCBIfam" id="TIGR02520">
    <property type="entry name" value="pilus_B_mal_scr"/>
    <property type="match status" value="1"/>
</dbReference>
<feature type="compositionally biased region" description="Low complexity" evidence="1">
    <location>
        <begin position="225"/>
        <end position="245"/>
    </location>
</feature>